<keyword evidence="7 14" id="KW-0812">Transmembrane</keyword>
<dbReference type="GO" id="GO:0000155">
    <property type="term" value="F:phosphorelay sensor kinase activity"/>
    <property type="evidence" value="ECO:0007669"/>
    <property type="project" value="InterPro"/>
</dbReference>
<dbReference type="SMART" id="SM00387">
    <property type="entry name" value="HATPase_c"/>
    <property type="match status" value="1"/>
</dbReference>
<dbReference type="PROSITE" id="PS50885">
    <property type="entry name" value="HAMP"/>
    <property type="match status" value="1"/>
</dbReference>
<name>A0A1X7K7K6_9SPHI</name>
<keyword evidence="10" id="KW-0067">ATP-binding</keyword>
<dbReference type="SMART" id="SM00388">
    <property type="entry name" value="HisKA"/>
    <property type="match status" value="1"/>
</dbReference>
<evidence type="ECO:0000256" key="6">
    <source>
        <dbReference type="ARBA" id="ARBA00022679"/>
    </source>
</evidence>
<dbReference type="InterPro" id="IPR003594">
    <property type="entry name" value="HATPase_dom"/>
</dbReference>
<evidence type="ECO:0000259" key="15">
    <source>
        <dbReference type="PROSITE" id="PS50109"/>
    </source>
</evidence>
<comment type="catalytic activity">
    <reaction evidence="1">
        <text>ATP + protein L-histidine = ADP + protein N-phospho-L-histidine.</text>
        <dbReference type="EC" id="2.7.13.3"/>
    </reaction>
</comment>
<evidence type="ECO:0000259" key="16">
    <source>
        <dbReference type="PROSITE" id="PS50885"/>
    </source>
</evidence>
<comment type="subcellular location">
    <subcellularLocation>
        <location evidence="2">Cell membrane</location>
        <topology evidence="2">Multi-pass membrane protein</topology>
    </subcellularLocation>
</comment>
<dbReference type="InterPro" id="IPR003661">
    <property type="entry name" value="HisK_dim/P_dom"/>
</dbReference>
<dbReference type="InterPro" id="IPR036097">
    <property type="entry name" value="HisK_dim/P_sf"/>
</dbReference>
<evidence type="ECO:0000313" key="17">
    <source>
        <dbReference type="EMBL" id="SMG36379.1"/>
    </source>
</evidence>
<keyword evidence="6" id="KW-0808">Transferase</keyword>
<evidence type="ECO:0000256" key="5">
    <source>
        <dbReference type="ARBA" id="ARBA00022553"/>
    </source>
</evidence>
<feature type="transmembrane region" description="Helical" evidence="14">
    <location>
        <begin position="158"/>
        <end position="177"/>
    </location>
</feature>
<keyword evidence="13 14" id="KW-0472">Membrane</keyword>
<dbReference type="PROSITE" id="PS50109">
    <property type="entry name" value="HIS_KIN"/>
    <property type="match status" value="1"/>
</dbReference>
<keyword evidence="8" id="KW-0547">Nucleotide-binding</keyword>
<proteinExistence type="predicted"/>
<dbReference type="InterPro" id="IPR003660">
    <property type="entry name" value="HAMP_dom"/>
</dbReference>
<feature type="domain" description="Histidine kinase" evidence="15">
    <location>
        <begin position="241"/>
        <end position="458"/>
    </location>
</feature>
<evidence type="ECO:0000256" key="14">
    <source>
        <dbReference type="SAM" id="Phobius"/>
    </source>
</evidence>
<dbReference type="PANTHER" id="PTHR45528">
    <property type="entry name" value="SENSOR HISTIDINE KINASE CPXA"/>
    <property type="match status" value="1"/>
</dbReference>
<evidence type="ECO:0000256" key="2">
    <source>
        <dbReference type="ARBA" id="ARBA00004651"/>
    </source>
</evidence>
<reference evidence="17 18" key="1">
    <citation type="submission" date="2017-04" db="EMBL/GenBank/DDBJ databases">
        <authorList>
            <person name="Afonso C.L."/>
            <person name="Miller P.J."/>
            <person name="Scott M.A."/>
            <person name="Spackman E."/>
            <person name="Goraichik I."/>
            <person name="Dimitrov K.M."/>
            <person name="Suarez D.L."/>
            <person name="Swayne D.E."/>
        </authorList>
    </citation>
    <scope>NUCLEOTIDE SEQUENCE [LARGE SCALE GENOMIC DNA]</scope>
    <source>
        <strain evidence="17 18">DSM 22418</strain>
    </source>
</reference>
<dbReference type="Gene3D" id="6.10.340.10">
    <property type="match status" value="1"/>
</dbReference>
<evidence type="ECO:0000256" key="1">
    <source>
        <dbReference type="ARBA" id="ARBA00000085"/>
    </source>
</evidence>
<dbReference type="Gene3D" id="1.10.287.130">
    <property type="match status" value="1"/>
</dbReference>
<evidence type="ECO:0000256" key="11">
    <source>
        <dbReference type="ARBA" id="ARBA00022989"/>
    </source>
</evidence>
<accession>A0A1X7K7K6</accession>
<dbReference type="OrthoDB" id="594725at2"/>
<evidence type="ECO:0000256" key="12">
    <source>
        <dbReference type="ARBA" id="ARBA00023012"/>
    </source>
</evidence>
<dbReference type="CDD" id="cd00075">
    <property type="entry name" value="HATPase"/>
    <property type="match status" value="1"/>
</dbReference>
<keyword evidence="12" id="KW-0902">Two-component regulatory system</keyword>
<dbReference type="CDD" id="cd00082">
    <property type="entry name" value="HisKA"/>
    <property type="match status" value="1"/>
</dbReference>
<dbReference type="InterPro" id="IPR036890">
    <property type="entry name" value="HATPase_C_sf"/>
</dbReference>
<keyword evidence="5" id="KW-0597">Phosphoprotein</keyword>
<evidence type="ECO:0000313" key="18">
    <source>
        <dbReference type="Proteomes" id="UP000192980"/>
    </source>
</evidence>
<dbReference type="RefSeq" id="WP_085473341.1">
    <property type="nucleotide sequence ID" value="NZ_FXAU01000004.1"/>
</dbReference>
<evidence type="ECO:0000256" key="10">
    <source>
        <dbReference type="ARBA" id="ARBA00022840"/>
    </source>
</evidence>
<evidence type="ECO:0000256" key="3">
    <source>
        <dbReference type="ARBA" id="ARBA00012438"/>
    </source>
</evidence>
<dbReference type="InterPro" id="IPR050398">
    <property type="entry name" value="HssS/ArlS-like"/>
</dbReference>
<evidence type="ECO:0000256" key="9">
    <source>
        <dbReference type="ARBA" id="ARBA00022777"/>
    </source>
</evidence>
<dbReference type="GO" id="GO:0005886">
    <property type="term" value="C:plasma membrane"/>
    <property type="evidence" value="ECO:0007669"/>
    <property type="project" value="UniProtKB-SubCell"/>
</dbReference>
<keyword evidence="11 14" id="KW-1133">Transmembrane helix</keyword>
<dbReference type="CDD" id="cd06225">
    <property type="entry name" value="HAMP"/>
    <property type="match status" value="1"/>
</dbReference>
<dbReference type="SMART" id="SM00304">
    <property type="entry name" value="HAMP"/>
    <property type="match status" value="1"/>
</dbReference>
<dbReference type="Gene3D" id="3.30.565.10">
    <property type="entry name" value="Histidine kinase-like ATPase, C-terminal domain"/>
    <property type="match status" value="1"/>
</dbReference>
<evidence type="ECO:0000256" key="13">
    <source>
        <dbReference type="ARBA" id="ARBA00023136"/>
    </source>
</evidence>
<keyword evidence="18" id="KW-1185">Reference proteome</keyword>
<protein>
    <recommendedName>
        <fullName evidence="3">histidine kinase</fullName>
        <ecNumber evidence="3">2.7.13.3</ecNumber>
    </recommendedName>
</protein>
<sequence length="461" mass="52188">MKIKLKIFLLFFFITFLLLGGFAVYVSYFTRDSLRTKFFHRLEENARIVGKHTLENDEYLSQLYYEVRRDYLRQLSEGNDYILRIEKNATDIKDKPNLALPEDFYARTLAKGTAEYMNKDTAYLAVFFVDSLHSKDLMVISSGRDDYGLAEQDFLDRALISGGIIAILVVALVAFVFSNSIIRPISLLDKEIKKISIASLSLRLRKRNEAKDEISSLIDSFNDMIGRLEIAVKSQRSFLGNASHSFRTPLTIIKGEAQLALKDCNANDEAYQPLTKILEEVDRMILIVNNLLTLAKTGMNENKRIQEVIRIDELLFRVINSERSVEPDKNIELDFDDIPEDSASLEVFGNPNLLYIALSNIVSNAFKYGNDRMVSIKLMVREGHVVVQISDQGIGIPSGEQEFIYDSFYRASNVGSTYGNGLGLLLAKNIIDVHQGEMYITSEEGFGTTVTVKLPTHGQTF</sequence>
<dbReference type="SUPFAM" id="SSF47384">
    <property type="entry name" value="Homodimeric domain of signal transducing histidine kinase"/>
    <property type="match status" value="1"/>
</dbReference>
<evidence type="ECO:0000256" key="4">
    <source>
        <dbReference type="ARBA" id="ARBA00022475"/>
    </source>
</evidence>
<dbReference type="InterPro" id="IPR004358">
    <property type="entry name" value="Sig_transdc_His_kin-like_C"/>
</dbReference>
<dbReference type="Pfam" id="PF02518">
    <property type="entry name" value="HATPase_c"/>
    <property type="match status" value="1"/>
</dbReference>
<keyword evidence="9 17" id="KW-0418">Kinase</keyword>
<organism evidence="17 18">
    <name type="scientific">Sphingobacterium psychroaquaticum</name>
    <dbReference type="NCBI Taxonomy" id="561061"/>
    <lineage>
        <taxon>Bacteria</taxon>
        <taxon>Pseudomonadati</taxon>
        <taxon>Bacteroidota</taxon>
        <taxon>Sphingobacteriia</taxon>
        <taxon>Sphingobacteriales</taxon>
        <taxon>Sphingobacteriaceae</taxon>
        <taxon>Sphingobacterium</taxon>
    </lineage>
</organism>
<dbReference type="PRINTS" id="PR00344">
    <property type="entry name" value="BCTRLSENSOR"/>
</dbReference>
<dbReference type="EMBL" id="FXAU01000004">
    <property type="protein sequence ID" value="SMG36379.1"/>
    <property type="molecule type" value="Genomic_DNA"/>
</dbReference>
<evidence type="ECO:0000256" key="7">
    <source>
        <dbReference type="ARBA" id="ARBA00022692"/>
    </source>
</evidence>
<keyword evidence="4" id="KW-1003">Cell membrane</keyword>
<dbReference type="InterPro" id="IPR005467">
    <property type="entry name" value="His_kinase_dom"/>
</dbReference>
<dbReference type="STRING" id="561061.SAMN05660862_2614"/>
<dbReference type="AlphaFoldDB" id="A0A1X7K7K6"/>
<feature type="transmembrane region" description="Helical" evidence="14">
    <location>
        <begin position="7"/>
        <end position="28"/>
    </location>
</feature>
<dbReference type="GO" id="GO:0005524">
    <property type="term" value="F:ATP binding"/>
    <property type="evidence" value="ECO:0007669"/>
    <property type="project" value="UniProtKB-KW"/>
</dbReference>
<dbReference type="PANTHER" id="PTHR45528:SF1">
    <property type="entry name" value="SENSOR HISTIDINE KINASE CPXA"/>
    <property type="match status" value="1"/>
</dbReference>
<gene>
    <name evidence="17" type="ORF">SAMN05660862_2614</name>
</gene>
<dbReference type="EC" id="2.7.13.3" evidence="3"/>
<dbReference type="Proteomes" id="UP000192980">
    <property type="component" value="Unassembled WGS sequence"/>
</dbReference>
<dbReference type="SUPFAM" id="SSF55874">
    <property type="entry name" value="ATPase domain of HSP90 chaperone/DNA topoisomerase II/histidine kinase"/>
    <property type="match status" value="1"/>
</dbReference>
<feature type="domain" description="HAMP" evidence="16">
    <location>
        <begin position="179"/>
        <end position="233"/>
    </location>
</feature>
<evidence type="ECO:0000256" key="8">
    <source>
        <dbReference type="ARBA" id="ARBA00022741"/>
    </source>
</evidence>
<dbReference type="Pfam" id="PF00512">
    <property type="entry name" value="HisKA"/>
    <property type="match status" value="1"/>
</dbReference>